<reference evidence="1" key="1">
    <citation type="submission" date="2021-06" db="EMBL/GenBank/DDBJ databases">
        <authorList>
            <person name="Kallberg Y."/>
            <person name="Tangrot J."/>
            <person name="Rosling A."/>
        </authorList>
    </citation>
    <scope>NUCLEOTIDE SEQUENCE</scope>
    <source>
        <strain evidence="1">CL356</strain>
    </source>
</reference>
<protein>
    <submittedName>
        <fullName evidence="1">3176_t:CDS:1</fullName>
    </submittedName>
</protein>
<proteinExistence type="predicted"/>
<feature type="non-terminal residue" evidence="1">
    <location>
        <position position="269"/>
    </location>
</feature>
<feature type="non-terminal residue" evidence="1">
    <location>
        <position position="1"/>
    </location>
</feature>
<organism evidence="1 2">
    <name type="scientific">Acaulospora colombiana</name>
    <dbReference type="NCBI Taxonomy" id="27376"/>
    <lineage>
        <taxon>Eukaryota</taxon>
        <taxon>Fungi</taxon>
        <taxon>Fungi incertae sedis</taxon>
        <taxon>Mucoromycota</taxon>
        <taxon>Glomeromycotina</taxon>
        <taxon>Glomeromycetes</taxon>
        <taxon>Diversisporales</taxon>
        <taxon>Acaulosporaceae</taxon>
        <taxon>Acaulospora</taxon>
    </lineage>
</organism>
<accession>A0ACA9PUG6</accession>
<sequence length="269" mass="29777">NSESNQMQQRRMEFTEISSQFGNNRALSDTISTTITEDQAIRKLPMFALGTSEWQFRALPGTFDGASWEEPEQLSVEDTWDEDGSPALPTRIELMVVYAGGRPYVVQRRVRADPLMEGLVLHPLEVLPTILPFALELAVFTANGGDGLNIRLNRIGNSSPAYPFAKQEAAARFLIRTSFFLVYDLICSPPAPQSITTLLRILPVVSHLSSSSTVRQWRAAPPSTGLMDWEQPNTEAQGGLTNSPHLPLPRPQHYSSPLSLASYRLLGPT</sequence>
<dbReference type="EMBL" id="CAJVPT010040004">
    <property type="protein sequence ID" value="CAG8724291.1"/>
    <property type="molecule type" value="Genomic_DNA"/>
</dbReference>
<keyword evidence="2" id="KW-1185">Reference proteome</keyword>
<dbReference type="Proteomes" id="UP000789525">
    <property type="component" value="Unassembled WGS sequence"/>
</dbReference>
<gene>
    <name evidence="1" type="ORF">ACOLOM_LOCUS11282</name>
</gene>
<comment type="caution">
    <text evidence="1">The sequence shown here is derived from an EMBL/GenBank/DDBJ whole genome shotgun (WGS) entry which is preliminary data.</text>
</comment>
<name>A0ACA9PUG6_9GLOM</name>
<evidence type="ECO:0000313" key="1">
    <source>
        <dbReference type="EMBL" id="CAG8724291.1"/>
    </source>
</evidence>
<evidence type="ECO:0000313" key="2">
    <source>
        <dbReference type="Proteomes" id="UP000789525"/>
    </source>
</evidence>